<dbReference type="PANTHER" id="PTHR11439:SF524">
    <property type="entry name" value="RNA-DIRECTED DNA POLYMERASE, PROTEIN KINASE RLK-PELLE-DLSV FAMILY"/>
    <property type="match status" value="1"/>
</dbReference>
<dbReference type="InterPro" id="IPR001584">
    <property type="entry name" value="Integrase_cat-core"/>
</dbReference>
<dbReference type="PANTHER" id="PTHR11439">
    <property type="entry name" value="GAG-POL-RELATED RETROTRANSPOSON"/>
    <property type="match status" value="1"/>
</dbReference>
<accession>A0AA38SRK6</accession>
<dbReference type="InterPro" id="IPR043502">
    <property type="entry name" value="DNA/RNA_pol_sf"/>
</dbReference>
<dbReference type="Gene3D" id="3.30.420.10">
    <property type="entry name" value="Ribonuclease H-like superfamily/Ribonuclease H"/>
    <property type="match status" value="1"/>
</dbReference>
<dbReference type="InterPro" id="IPR036397">
    <property type="entry name" value="RNaseH_sf"/>
</dbReference>
<reference evidence="2" key="1">
    <citation type="submission" date="2023-03" db="EMBL/GenBank/DDBJ databases">
        <title>Chromosome-scale reference genome and RAD-based genetic map of yellow starthistle (Centaurea solstitialis) reveal putative structural variation and QTLs associated with invader traits.</title>
        <authorList>
            <person name="Reatini B."/>
            <person name="Cang F.A."/>
            <person name="Jiang Q."/>
            <person name="Mckibben M.T.W."/>
            <person name="Barker M.S."/>
            <person name="Rieseberg L.H."/>
            <person name="Dlugosch K.M."/>
        </authorList>
    </citation>
    <scope>NUCLEOTIDE SEQUENCE</scope>
    <source>
        <strain evidence="2">CAN-66</strain>
        <tissue evidence="2">Leaf</tissue>
    </source>
</reference>
<dbReference type="AlphaFoldDB" id="A0AA38SRK6"/>
<sequence>MGEYNNKHFHDFFASHGIQFRFSCPQTSQQNGKSERMLRTINNVVRTLLFHSHLPPTFWVEALHMATHLLNILPSTSINFDIPYYRLFQKHPYYSHLRVFGCLCYPHITTPHNLAPRITPCVFLGYPSQHRGFRCLGLSTRRIIISRHVVFGPLSGQWSQSTEGIDCDETFRPVVKLATIRTVLSIAVSQHWPIHQLDVKNAFLHGHLQETVYMHQPPASVILDTRNMFVTFSALFMALSSPPERGIIGLPTSSKVLLRQIISQLGYEFAMTDVGALSYFLGISTSRSSTGLFLSQQKYATEILERAHMLNCKPARTPAEPGHKLGADGPLWLIPRYIAALPGLFSISPSPDRILHLQGTLTHGLQLHVSPSSDLIAYTDADWEGCPASRRSTSSYCVFLGDNLVSWSSKRQGVILRSSAEAEYRGVANVVAETSWIRNLLRKLHRPPTKATIVYCDNVSAVYMSSNPVQHQRTKHIDIDIHFVRDKVAIGHVRVLHVP</sequence>
<dbReference type="EMBL" id="JARYMX010000005">
    <property type="protein sequence ID" value="KAJ9547560.1"/>
    <property type="molecule type" value="Genomic_DNA"/>
</dbReference>
<dbReference type="InterPro" id="IPR057670">
    <property type="entry name" value="SH3_retrovirus"/>
</dbReference>
<organism evidence="2 3">
    <name type="scientific">Centaurea solstitialis</name>
    <name type="common">yellow star-thistle</name>
    <dbReference type="NCBI Taxonomy" id="347529"/>
    <lineage>
        <taxon>Eukaryota</taxon>
        <taxon>Viridiplantae</taxon>
        <taxon>Streptophyta</taxon>
        <taxon>Embryophyta</taxon>
        <taxon>Tracheophyta</taxon>
        <taxon>Spermatophyta</taxon>
        <taxon>Magnoliopsida</taxon>
        <taxon>eudicotyledons</taxon>
        <taxon>Gunneridae</taxon>
        <taxon>Pentapetalae</taxon>
        <taxon>asterids</taxon>
        <taxon>campanulids</taxon>
        <taxon>Asterales</taxon>
        <taxon>Asteraceae</taxon>
        <taxon>Carduoideae</taxon>
        <taxon>Cardueae</taxon>
        <taxon>Centaureinae</taxon>
        <taxon>Centaurea</taxon>
    </lineage>
</organism>
<dbReference type="InterPro" id="IPR012337">
    <property type="entry name" value="RNaseH-like_sf"/>
</dbReference>
<keyword evidence="3" id="KW-1185">Reference proteome</keyword>
<name>A0AA38SRK6_9ASTR</name>
<feature type="domain" description="Integrase catalytic" evidence="1">
    <location>
        <begin position="1"/>
        <end position="91"/>
    </location>
</feature>
<evidence type="ECO:0000259" key="1">
    <source>
        <dbReference type="PROSITE" id="PS50994"/>
    </source>
</evidence>
<dbReference type="GO" id="GO:0015074">
    <property type="term" value="P:DNA integration"/>
    <property type="evidence" value="ECO:0007669"/>
    <property type="project" value="InterPro"/>
</dbReference>
<dbReference type="InterPro" id="IPR013103">
    <property type="entry name" value="RVT_2"/>
</dbReference>
<dbReference type="Pfam" id="PF07727">
    <property type="entry name" value="RVT_2"/>
    <property type="match status" value="2"/>
</dbReference>
<dbReference type="SUPFAM" id="SSF56672">
    <property type="entry name" value="DNA/RNA polymerases"/>
    <property type="match status" value="1"/>
</dbReference>
<gene>
    <name evidence="2" type="ORF">OSB04_020103</name>
</gene>
<dbReference type="Pfam" id="PF25597">
    <property type="entry name" value="SH3_retrovirus"/>
    <property type="match status" value="1"/>
</dbReference>
<evidence type="ECO:0000313" key="2">
    <source>
        <dbReference type="EMBL" id="KAJ9547560.1"/>
    </source>
</evidence>
<comment type="caution">
    <text evidence="2">The sequence shown here is derived from an EMBL/GenBank/DDBJ whole genome shotgun (WGS) entry which is preliminary data.</text>
</comment>
<dbReference type="CDD" id="cd09272">
    <property type="entry name" value="RNase_HI_RT_Ty1"/>
    <property type="match status" value="1"/>
</dbReference>
<dbReference type="PROSITE" id="PS50994">
    <property type="entry name" value="INTEGRASE"/>
    <property type="match status" value="1"/>
</dbReference>
<dbReference type="SUPFAM" id="SSF53098">
    <property type="entry name" value="Ribonuclease H-like"/>
    <property type="match status" value="1"/>
</dbReference>
<evidence type="ECO:0000313" key="3">
    <source>
        <dbReference type="Proteomes" id="UP001172457"/>
    </source>
</evidence>
<dbReference type="GO" id="GO:0003676">
    <property type="term" value="F:nucleic acid binding"/>
    <property type="evidence" value="ECO:0007669"/>
    <property type="project" value="InterPro"/>
</dbReference>
<protein>
    <recommendedName>
        <fullName evidence="1">Integrase catalytic domain-containing protein</fullName>
    </recommendedName>
</protein>
<dbReference type="Proteomes" id="UP001172457">
    <property type="component" value="Chromosome 5"/>
</dbReference>
<proteinExistence type="predicted"/>